<evidence type="ECO:0000313" key="1">
    <source>
        <dbReference type="EMBL" id="GAK30228.1"/>
    </source>
</evidence>
<sequence>MARRSKMFYLYDKSTRKYTGMAVTKPADNCFTEVEPSEANIQDVWYLRIYQPETNTWRDWDPFEYKKWLESQKPQADDLFKMDLLAQIATLTEKVNKLVGGTPDVSTN</sequence>
<evidence type="ECO:0000313" key="2">
    <source>
        <dbReference type="Proteomes" id="UP000030643"/>
    </source>
</evidence>
<gene>
    <name evidence="1" type="ORF">WOSG25_020230</name>
</gene>
<dbReference type="STRING" id="1329250.WOSG25_020230"/>
<proteinExistence type="predicted"/>
<dbReference type="Proteomes" id="UP000030643">
    <property type="component" value="Unassembled WGS sequence"/>
</dbReference>
<name>A0A069CSK9_WEIOS</name>
<reference evidence="2" key="1">
    <citation type="journal article" date="2014" name="Genome Announc.">
        <title>Draft genome sequence of Weissella oryzae SG25T, isolated from fermented rice grains.</title>
        <authorList>
            <person name="Tanizawa Y."/>
            <person name="Fujisawa T."/>
            <person name="Mochizuki T."/>
            <person name="Kaminuma E."/>
            <person name="Suzuki Y."/>
            <person name="Nakamura Y."/>
            <person name="Tohno M."/>
        </authorList>
    </citation>
    <scope>NUCLEOTIDE SEQUENCE [LARGE SCALE GENOMIC DNA]</scope>
    <source>
        <strain evidence="2">DSM 25784 / JCM 18191 / LMG 30913 / SG25</strain>
    </source>
</reference>
<protein>
    <submittedName>
        <fullName evidence="1">Putative phage tail fiber protein</fullName>
    </submittedName>
</protein>
<keyword evidence="2" id="KW-1185">Reference proteome</keyword>
<dbReference type="EMBL" id="DF820485">
    <property type="protein sequence ID" value="GAK30228.1"/>
    <property type="molecule type" value="Genomic_DNA"/>
</dbReference>
<dbReference type="AlphaFoldDB" id="A0A069CSK9"/>
<organism evidence="1 2">
    <name type="scientific">Weissella oryzae (strain DSM 25784 / JCM 18191 / LMG 30913 / SG25)</name>
    <dbReference type="NCBI Taxonomy" id="1329250"/>
    <lineage>
        <taxon>Bacteria</taxon>
        <taxon>Bacillati</taxon>
        <taxon>Bacillota</taxon>
        <taxon>Bacilli</taxon>
        <taxon>Lactobacillales</taxon>
        <taxon>Lactobacillaceae</taxon>
        <taxon>Weissella</taxon>
    </lineage>
</organism>
<accession>A0A069CSK9</accession>